<dbReference type="AlphaFoldDB" id="A3DP04"/>
<dbReference type="RefSeq" id="WP_011839555.1">
    <property type="nucleotide sequence ID" value="NC_009033.1"/>
</dbReference>
<evidence type="ECO:0000313" key="1">
    <source>
        <dbReference type="EMBL" id="ABN70364.1"/>
    </source>
</evidence>
<organism evidence="1 2">
    <name type="scientific">Staphylothermus marinus (strain ATCC 43588 / DSM 3639 / JCM 9404 / F1)</name>
    <dbReference type="NCBI Taxonomy" id="399550"/>
    <lineage>
        <taxon>Archaea</taxon>
        <taxon>Thermoproteota</taxon>
        <taxon>Thermoprotei</taxon>
        <taxon>Desulfurococcales</taxon>
        <taxon>Desulfurococcaceae</taxon>
        <taxon>Staphylothermus</taxon>
    </lineage>
</organism>
<dbReference type="GeneID" id="4906518"/>
<dbReference type="HOGENOM" id="CLU_2177997_0_0_2"/>
<dbReference type="eggNOG" id="arCOG04323">
    <property type="taxonomic scope" value="Archaea"/>
</dbReference>
<reference evidence="2" key="1">
    <citation type="journal article" date="2009" name="BMC Genomics">
        <title>The complete genome sequence of Staphylothermus marinus reveals differences in sulfur metabolism among heterotrophic Crenarchaeota.</title>
        <authorList>
            <person name="Anderson I.J."/>
            <person name="Dharmarajan L."/>
            <person name="Rodriguez J."/>
            <person name="Hooper S."/>
            <person name="Porat I."/>
            <person name="Ulrich L.E."/>
            <person name="Elkins J.G."/>
            <person name="Mavromatis K."/>
            <person name="Sun H."/>
            <person name="Land M."/>
            <person name="Lapidus A."/>
            <person name="Lucas S."/>
            <person name="Barry K."/>
            <person name="Huber H."/>
            <person name="Zhulin I.B."/>
            <person name="Whitman W.B."/>
            <person name="Mukhopadhyay B."/>
            <person name="Woese C."/>
            <person name="Bristow J."/>
            <person name="Kyrpides N."/>
        </authorList>
    </citation>
    <scope>NUCLEOTIDE SEQUENCE [LARGE SCALE GENOMIC DNA]</scope>
    <source>
        <strain evidence="2">ATCC 43588 / DSM 3639 / JCM 9404 / F1</strain>
    </source>
</reference>
<protein>
    <recommendedName>
        <fullName evidence="3">Chromatin protein Cren7</fullName>
    </recommendedName>
</protein>
<accession>A3DP04</accession>
<dbReference type="KEGG" id="smr:Smar_1273"/>
<dbReference type="EMBL" id="CP000575">
    <property type="protein sequence ID" value="ABN70364.1"/>
    <property type="molecule type" value="Genomic_DNA"/>
</dbReference>
<dbReference type="OrthoDB" id="23364at2157"/>
<reference evidence="1 2" key="2">
    <citation type="journal article" date="2009" name="Stand. Genomic Sci.">
        <title>Complete genome sequence of Staphylothermus marinus Stetter and Fiala 1986 type strain F1.</title>
        <authorList>
            <person name="Anderson I.J."/>
            <person name="Sun H."/>
            <person name="Lapidus A."/>
            <person name="Copeland A."/>
            <person name="Glavina Del Rio T."/>
            <person name="Tice H."/>
            <person name="Dalin E."/>
            <person name="Lucas S."/>
            <person name="Barry K."/>
            <person name="Land M."/>
            <person name="Richardson P."/>
            <person name="Huber H."/>
            <person name="Kyrpides N.C."/>
        </authorList>
    </citation>
    <scope>NUCLEOTIDE SEQUENCE [LARGE SCALE GENOMIC DNA]</scope>
    <source>
        <strain evidence="2">ATCC 43588 / DSM 3639 / JCM 9404 / F1</strain>
    </source>
</reference>
<name>A3DP04_STAMF</name>
<keyword evidence="2" id="KW-1185">Reference proteome</keyword>
<dbReference type="Proteomes" id="UP000000254">
    <property type="component" value="Chromosome"/>
</dbReference>
<sequence>MPRKSSKQNKLVCPRCGSEDVEIVKQWQLVSPLPDKYGRITITIMGVMQCRQCGYRWRGVISKIKVGGSGVEIEGKKGKKIVGEKEEPRRVKEIILDLEDLDLEEE</sequence>
<proteinExistence type="predicted"/>
<dbReference type="STRING" id="399550.Smar_1273"/>
<gene>
    <name evidence="1" type="ordered locus">Smar_1273</name>
</gene>
<evidence type="ECO:0008006" key="3">
    <source>
        <dbReference type="Google" id="ProtNLM"/>
    </source>
</evidence>
<evidence type="ECO:0000313" key="2">
    <source>
        <dbReference type="Proteomes" id="UP000000254"/>
    </source>
</evidence>